<dbReference type="RefSeq" id="WP_016308779.1">
    <property type="nucleotide sequence ID" value="NZ_KE159646.1"/>
</dbReference>
<keyword evidence="3" id="KW-1185">Reference proteome</keyword>
<evidence type="ECO:0000256" key="1">
    <source>
        <dbReference type="SAM" id="Phobius"/>
    </source>
</evidence>
<comment type="caution">
    <text evidence="2">The sequence shown here is derived from an EMBL/GenBank/DDBJ whole genome shotgun (WGS) entry which is preliminary data.</text>
</comment>
<dbReference type="EMBL" id="ASSY01000005">
    <property type="protein sequence ID" value="EOS52515.1"/>
    <property type="molecule type" value="Genomic_DNA"/>
</dbReference>
<dbReference type="GeneID" id="82190166"/>
<organism evidence="2 3">
    <name type="scientific">Adlercreutzia caecimuris B7</name>
    <dbReference type="NCBI Taxonomy" id="1235794"/>
    <lineage>
        <taxon>Bacteria</taxon>
        <taxon>Bacillati</taxon>
        <taxon>Actinomycetota</taxon>
        <taxon>Coriobacteriia</taxon>
        <taxon>Eggerthellales</taxon>
        <taxon>Eggerthellaceae</taxon>
        <taxon>Adlercreutzia</taxon>
    </lineage>
</organism>
<proteinExistence type="predicted"/>
<dbReference type="PATRIC" id="fig|1235794.3.peg.534"/>
<evidence type="ECO:0000313" key="3">
    <source>
        <dbReference type="Proteomes" id="UP000014204"/>
    </source>
</evidence>
<sequence>MPNEAKGAIVFVLGVLSGLAFVFALVMWGINKFGDQQGGLAEKSMMGGISAGVAFAAAAVMVQGIDMNYTGA</sequence>
<keyword evidence="1" id="KW-1133">Transmembrane helix</keyword>
<protein>
    <submittedName>
        <fullName evidence="2">Uncharacterized protein</fullName>
    </submittedName>
</protein>
<name>R9L1H3_9ACTN</name>
<dbReference type="HOGENOM" id="CLU_2716025_0_0_11"/>
<reference evidence="2 3" key="1">
    <citation type="submission" date="2013-04" db="EMBL/GenBank/DDBJ databases">
        <title>The Genome Sequence of Enterorhabdus caecimuris B7.</title>
        <authorList>
            <consortium name="The Broad Institute Genomics Platform"/>
            <consortium name="The Broad Institute Genome Sequencing Center for Infectious Disease"/>
            <person name="Earl A."/>
            <person name="Xavier R."/>
            <person name="Elson C."/>
            <person name="Duck W."/>
            <person name="Walker B."/>
            <person name="Young S."/>
            <person name="Zeng Q."/>
            <person name="Gargeya S."/>
            <person name="Fitzgerald M."/>
            <person name="Haas B."/>
            <person name="Abouelleil A."/>
            <person name="Allen A.W."/>
            <person name="Alvarado L."/>
            <person name="Arachchi H.M."/>
            <person name="Berlin A.M."/>
            <person name="Chapman S.B."/>
            <person name="Gainer-Dewar J."/>
            <person name="Goldberg J."/>
            <person name="Griggs A."/>
            <person name="Gujja S."/>
            <person name="Hansen M."/>
            <person name="Howarth C."/>
            <person name="Imamovic A."/>
            <person name="Ireland A."/>
            <person name="Larimer J."/>
            <person name="McCowan C."/>
            <person name="Murphy C."/>
            <person name="Pearson M."/>
            <person name="Poon T.W."/>
            <person name="Priest M."/>
            <person name="Roberts A."/>
            <person name="Saif S."/>
            <person name="Shea T."/>
            <person name="Sisk P."/>
            <person name="Sykes S."/>
            <person name="Wortman J."/>
            <person name="Nusbaum C."/>
            <person name="Birren B."/>
        </authorList>
    </citation>
    <scope>NUCLEOTIDE SEQUENCE [LARGE SCALE GENOMIC DNA]</scope>
    <source>
        <strain evidence="2 3">B7</strain>
    </source>
</reference>
<keyword evidence="1" id="KW-0472">Membrane</keyword>
<keyword evidence="1" id="KW-0812">Transmembrane</keyword>
<feature type="transmembrane region" description="Helical" evidence="1">
    <location>
        <begin position="45"/>
        <end position="65"/>
    </location>
</feature>
<dbReference type="STRING" id="1235794.C811_00551"/>
<gene>
    <name evidence="2" type="ORF">C811_00551</name>
</gene>
<dbReference type="AlphaFoldDB" id="R9L1H3"/>
<accession>R9L1H3</accession>
<feature type="transmembrane region" description="Helical" evidence="1">
    <location>
        <begin position="7"/>
        <end position="30"/>
    </location>
</feature>
<dbReference type="Proteomes" id="UP000014204">
    <property type="component" value="Unassembled WGS sequence"/>
</dbReference>
<evidence type="ECO:0000313" key="2">
    <source>
        <dbReference type="EMBL" id="EOS52515.1"/>
    </source>
</evidence>